<dbReference type="EMBL" id="CP042912">
    <property type="protein sequence ID" value="QEG21927.1"/>
    <property type="molecule type" value="Genomic_DNA"/>
</dbReference>
<dbReference type="Pfam" id="PF01757">
    <property type="entry name" value="Acyl_transf_3"/>
    <property type="match status" value="1"/>
</dbReference>
<dbReference type="RefSeq" id="WP_075085594.1">
    <property type="nucleotide sequence ID" value="NZ_CP042912.1"/>
</dbReference>
<gene>
    <name evidence="3" type="ORF">MFFC18_17880</name>
</gene>
<name>A0A5B9P5T1_9BACT</name>
<feature type="transmembrane region" description="Helical" evidence="1">
    <location>
        <begin position="172"/>
        <end position="189"/>
    </location>
</feature>
<dbReference type="GO" id="GO:0016747">
    <property type="term" value="F:acyltransferase activity, transferring groups other than amino-acyl groups"/>
    <property type="evidence" value="ECO:0007669"/>
    <property type="project" value="InterPro"/>
</dbReference>
<feature type="transmembrane region" description="Helical" evidence="1">
    <location>
        <begin position="90"/>
        <end position="111"/>
    </location>
</feature>
<dbReference type="OrthoDB" id="9796461at2"/>
<organism evidence="3 4">
    <name type="scientific">Mariniblastus fucicola</name>
    <dbReference type="NCBI Taxonomy" id="980251"/>
    <lineage>
        <taxon>Bacteria</taxon>
        <taxon>Pseudomonadati</taxon>
        <taxon>Planctomycetota</taxon>
        <taxon>Planctomycetia</taxon>
        <taxon>Pirellulales</taxon>
        <taxon>Pirellulaceae</taxon>
        <taxon>Mariniblastus</taxon>
    </lineage>
</organism>
<feature type="domain" description="Acyltransferase 3" evidence="2">
    <location>
        <begin position="18"/>
        <end position="333"/>
    </location>
</feature>
<keyword evidence="3" id="KW-0012">Acyltransferase</keyword>
<evidence type="ECO:0000313" key="3">
    <source>
        <dbReference type="EMBL" id="QEG21927.1"/>
    </source>
</evidence>
<keyword evidence="1" id="KW-0472">Membrane</keyword>
<dbReference type="AlphaFoldDB" id="A0A5B9P5T1"/>
<keyword evidence="1" id="KW-1133">Transmembrane helix</keyword>
<feature type="transmembrane region" description="Helical" evidence="1">
    <location>
        <begin position="233"/>
        <end position="250"/>
    </location>
</feature>
<sequence>MSSNLQPNSATPTRKRILELDAIRAISCLNLLLFHFTWVYAHKYGFTSPLAYMFPYGKYGVQLFFMLSGFVNVMTLIGKRTTSDFLVARCIRIFPSYWFCILLNVLLFSFIPFFGQDVTLAATAANLSTMPKLFGFENMEPVTWTLQVEMLFYTFLVLMTAFGGWKNTLRNLMVGTVVCLTGCGAIHWLKTSWPESGLGGTLSVVEQLFILRNFPLFVMGMLLNEIHKNRGNRWHNVLGIVFAAIVFHVVDVRGHNPVATAMLFGMLAFAAWGKIPPLRWRPLVYISSISYTLYLFHNNIGSCCINQLQVFGFGPHVSIVIATGLMIALGAATTMWFEAPITRFLRARYRAFKSGAATNSGTATAGSKAGA</sequence>
<evidence type="ECO:0000313" key="4">
    <source>
        <dbReference type="Proteomes" id="UP000322214"/>
    </source>
</evidence>
<feature type="transmembrane region" description="Helical" evidence="1">
    <location>
        <begin position="144"/>
        <end position="165"/>
    </location>
</feature>
<dbReference type="STRING" id="980251.GCA_001642875_03389"/>
<dbReference type="InterPro" id="IPR002656">
    <property type="entry name" value="Acyl_transf_3_dom"/>
</dbReference>
<keyword evidence="1" id="KW-0812">Transmembrane</keyword>
<dbReference type="PANTHER" id="PTHR23028">
    <property type="entry name" value="ACETYLTRANSFERASE"/>
    <property type="match status" value="1"/>
</dbReference>
<dbReference type="Proteomes" id="UP000322214">
    <property type="component" value="Chromosome"/>
</dbReference>
<feature type="transmembrane region" description="Helical" evidence="1">
    <location>
        <begin position="317"/>
        <end position="337"/>
    </location>
</feature>
<accession>A0A5B9P5T1</accession>
<evidence type="ECO:0000256" key="1">
    <source>
        <dbReference type="SAM" id="Phobius"/>
    </source>
</evidence>
<proteinExistence type="predicted"/>
<protein>
    <submittedName>
        <fullName evidence="3">Acyltransferase family protein</fullName>
    </submittedName>
</protein>
<dbReference type="GO" id="GO:0000271">
    <property type="term" value="P:polysaccharide biosynthetic process"/>
    <property type="evidence" value="ECO:0007669"/>
    <property type="project" value="TreeGrafter"/>
</dbReference>
<keyword evidence="3" id="KW-0808">Transferase</keyword>
<dbReference type="InterPro" id="IPR050879">
    <property type="entry name" value="Acyltransferase_3"/>
</dbReference>
<feature type="transmembrane region" description="Helical" evidence="1">
    <location>
        <begin position="21"/>
        <end position="41"/>
    </location>
</feature>
<dbReference type="PANTHER" id="PTHR23028:SF131">
    <property type="entry name" value="BLR2367 PROTEIN"/>
    <property type="match status" value="1"/>
</dbReference>
<reference evidence="3 4" key="1">
    <citation type="submission" date="2019-08" db="EMBL/GenBank/DDBJ databases">
        <title>Deep-cultivation of Planctomycetes and their phenomic and genomic characterization uncovers novel biology.</title>
        <authorList>
            <person name="Wiegand S."/>
            <person name="Jogler M."/>
            <person name="Boedeker C."/>
            <person name="Pinto D."/>
            <person name="Vollmers J."/>
            <person name="Rivas-Marin E."/>
            <person name="Kohn T."/>
            <person name="Peeters S.H."/>
            <person name="Heuer A."/>
            <person name="Rast P."/>
            <person name="Oberbeckmann S."/>
            <person name="Bunk B."/>
            <person name="Jeske O."/>
            <person name="Meyerdierks A."/>
            <person name="Storesund J.E."/>
            <person name="Kallscheuer N."/>
            <person name="Luecker S."/>
            <person name="Lage O.M."/>
            <person name="Pohl T."/>
            <person name="Merkel B.J."/>
            <person name="Hornburger P."/>
            <person name="Mueller R.-W."/>
            <person name="Bruemmer F."/>
            <person name="Labrenz M."/>
            <person name="Spormann A.M."/>
            <person name="Op den Camp H."/>
            <person name="Overmann J."/>
            <person name="Amann R."/>
            <person name="Jetten M.S.M."/>
            <person name="Mascher T."/>
            <person name="Medema M.H."/>
            <person name="Devos D.P."/>
            <person name="Kaster A.-K."/>
            <person name="Ovreas L."/>
            <person name="Rohde M."/>
            <person name="Galperin M.Y."/>
            <person name="Jogler C."/>
        </authorList>
    </citation>
    <scope>NUCLEOTIDE SEQUENCE [LARGE SCALE GENOMIC DNA]</scope>
    <source>
        <strain evidence="3 4">FC18</strain>
    </source>
</reference>
<dbReference type="GO" id="GO:0016020">
    <property type="term" value="C:membrane"/>
    <property type="evidence" value="ECO:0007669"/>
    <property type="project" value="TreeGrafter"/>
</dbReference>
<dbReference type="KEGG" id="mff:MFFC18_17880"/>
<keyword evidence="4" id="KW-1185">Reference proteome</keyword>
<feature type="transmembrane region" description="Helical" evidence="1">
    <location>
        <begin position="61"/>
        <end position="78"/>
    </location>
</feature>
<evidence type="ECO:0000259" key="2">
    <source>
        <dbReference type="Pfam" id="PF01757"/>
    </source>
</evidence>
<feature type="transmembrane region" description="Helical" evidence="1">
    <location>
        <begin position="209"/>
        <end position="226"/>
    </location>
</feature>